<dbReference type="OrthoDB" id="5785034at2"/>
<feature type="region of interest" description="Disordered" evidence="1">
    <location>
        <begin position="81"/>
        <end position="101"/>
    </location>
</feature>
<name>B8GM80_THISH</name>
<dbReference type="KEGG" id="tgr:Tgr7_2592"/>
<accession>B8GM80</accession>
<keyword evidence="3" id="KW-1185">Reference proteome</keyword>
<organism evidence="2 3">
    <name type="scientific">Thioalkalivibrio sulfidiphilus (strain HL-EbGR7)</name>
    <dbReference type="NCBI Taxonomy" id="396588"/>
    <lineage>
        <taxon>Bacteria</taxon>
        <taxon>Pseudomonadati</taxon>
        <taxon>Pseudomonadota</taxon>
        <taxon>Gammaproteobacteria</taxon>
        <taxon>Chromatiales</taxon>
        <taxon>Ectothiorhodospiraceae</taxon>
        <taxon>Thioalkalivibrio</taxon>
    </lineage>
</organism>
<dbReference type="AlphaFoldDB" id="B8GM80"/>
<evidence type="ECO:0000256" key="1">
    <source>
        <dbReference type="SAM" id="MobiDB-lite"/>
    </source>
</evidence>
<dbReference type="HOGENOM" id="CLU_2304756_0_0_6"/>
<proteinExistence type="predicted"/>
<evidence type="ECO:0000313" key="3">
    <source>
        <dbReference type="Proteomes" id="UP000002383"/>
    </source>
</evidence>
<dbReference type="EMBL" id="CP001339">
    <property type="protein sequence ID" value="ACL73667.1"/>
    <property type="molecule type" value="Genomic_DNA"/>
</dbReference>
<dbReference type="RefSeq" id="WP_012639142.1">
    <property type="nucleotide sequence ID" value="NC_011901.1"/>
</dbReference>
<dbReference type="STRING" id="396588.Tgr7_2592"/>
<evidence type="ECO:0000313" key="2">
    <source>
        <dbReference type="EMBL" id="ACL73667.1"/>
    </source>
</evidence>
<reference evidence="2 3" key="1">
    <citation type="journal article" date="2011" name="Stand. Genomic Sci.">
        <title>Complete genome sequence of 'Thioalkalivibrio sulfidophilus' HL-EbGr7.</title>
        <authorList>
            <person name="Muyzer G."/>
            <person name="Sorokin D.Y."/>
            <person name="Mavromatis K."/>
            <person name="Lapidus A."/>
            <person name="Clum A."/>
            <person name="Ivanova N."/>
            <person name="Pati A."/>
            <person name="d'Haeseleer P."/>
            <person name="Woyke T."/>
            <person name="Kyrpides N.C."/>
        </authorList>
    </citation>
    <scope>NUCLEOTIDE SEQUENCE [LARGE SCALE GENOMIC DNA]</scope>
    <source>
        <strain evidence="2 3">HL-EbGR7</strain>
    </source>
</reference>
<protein>
    <submittedName>
        <fullName evidence="2">Uncharacterized protein</fullName>
    </submittedName>
</protein>
<feature type="compositionally biased region" description="Basic and acidic residues" evidence="1">
    <location>
        <begin position="86"/>
        <end position="101"/>
    </location>
</feature>
<gene>
    <name evidence="2" type="ordered locus">Tgr7_2592</name>
</gene>
<dbReference type="Proteomes" id="UP000002383">
    <property type="component" value="Chromosome"/>
</dbReference>
<sequence length="101" mass="11448" precursor="true">MHLTERLNTLVGDQRFMLSALVLATGLLLTLQNPMARDSAAELISRVQVPDISQVFEMRPQTPPPMVEGDQLMSEEIEEMQVPLVSDRDTARNSELFRRPQ</sequence>